<dbReference type="EMBL" id="KV906897">
    <property type="protein sequence ID" value="OON14072.1"/>
    <property type="molecule type" value="Genomic_DNA"/>
</dbReference>
<sequence>MLELSTEASKPPAQQLGQSILDWNYMGMKGIGFLNRNSLAESKPDGDSNQIRLKIIWRRNLKTWQISSQSEMNEERCECCLKIADRTGTQTPYTGCAMLNDRSQNYSHNRSWYATFVSLFPSLLDEYEFGLCLLQLSNSCVYLHILGQKLKSFETQRKFKGICKLRFINLNDLCLRLNCFQIQGEQRNDRQEMSYPTVYHSSDKT</sequence>
<reference evidence="1 2" key="1">
    <citation type="submission" date="2015-03" db="EMBL/GenBank/DDBJ databases">
        <title>Draft genome of the nematode, Opisthorchis viverrini.</title>
        <authorList>
            <person name="Mitreva M."/>
        </authorList>
    </citation>
    <scope>NUCLEOTIDE SEQUENCE [LARGE SCALE GENOMIC DNA]</scope>
    <source>
        <strain evidence="1">Khon Kaen</strain>
    </source>
</reference>
<proteinExistence type="predicted"/>
<protein>
    <submittedName>
        <fullName evidence="1">Uncharacterized protein</fullName>
    </submittedName>
</protein>
<gene>
    <name evidence="1" type="ORF">X801_10139</name>
</gene>
<name>A0A1S8WHZ1_OPIVI</name>
<accession>A0A1S8WHZ1</accession>
<organism evidence="1 2">
    <name type="scientific">Opisthorchis viverrini</name>
    <name type="common">Southeast Asian liver fluke</name>
    <dbReference type="NCBI Taxonomy" id="6198"/>
    <lineage>
        <taxon>Eukaryota</taxon>
        <taxon>Metazoa</taxon>
        <taxon>Spiralia</taxon>
        <taxon>Lophotrochozoa</taxon>
        <taxon>Platyhelminthes</taxon>
        <taxon>Trematoda</taxon>
        <taxon>Digenea</taxon>
        <taxon>Opisthorchiida</taxon>
        <taxon>Opisthorchiata</taxon>
        <taxon>Opisthorchiidae</taxon>
        <taxon>Opisthorchis</taxon>
    </lineage>
</organism>
<dbReference type="AlphaFoldDB" id="A0A1S8WHZ1"/>
<dbReference type="Proteomes" id="UP000243686">
    <property type="component" value="Unassembled WGS sequence"/>
</dbReference>
<evidence type="ECO:0000313" key="2">
    <source>
        <dbReference type="Proteomes" id="UP000243686"/>
    </source>
</evidence>
<keyword evidence="2" id="KW-1185">Reference proteome</keyword>
<evidence type="ECO:0000313" key="1">
    <source>
        <dbReference type="EMBL" id="OON14072.1"/>
    </source>
</evidence>